<gene>
    <name evidence="2" type="ORF">GCM10011340_28900</name>
</gene>
<evidence type="ECO:0000256" key="1">
    <source>
        <dbReference type="SAM" id="SignalP"/>
    </source>
</evidence>
<evidence type="ECO:0000313" key="3">
    <source>
        <dbReference type="Proteomes" id="UP000658258"/>
    </source>
</evidence>
<accession>A0ABQ3I835</accession>
<dbReference type="EMBL" id="BNAG01000004">
    <property type="protein sequence ID" value="GHE71216.1"/>
    <property type="molecule type" value="Genomic_DNA"/>
</dbReference>
<organism evidence="2 3">
    <name type="scientific">Roseivirga thermotolerans</name>
    <dbReference type="NCBI Taxonomy" id="1758176"/>
    <lineage>
        <taxon>Bacteria</taxon>
        <taxon>Pseudomonadati</taxon>
        <taxon>Bacteroidota</taxon>
        <taxon>Cytophagia</taxon>
        <taxon>Cytophagales</taxon>
        <taxon>Roseivirgaceae</taxon>
        <taxon>Roseivirga</taxon>
    </lineage>
</organism>
<feature type="chain" id="PRO_5046062663" evidence="1">
    <location>
        <begin position="26"/>
        <end position="199"/>
    </location>
</feature>
<protein>
    <submittedName>
        <fullName evidence="2">Uncharacterized protein</fullName>
    </submittedName>
</protein>
<dbReference type="InterPro" id="IPR045767">
    <property type="entry name" value="DUF6134"/>
</dbReference>
<keyword evidence="1" id="KW-0732">Signal</keyword>
<name>A0ABQ3I835_9BACT</name>
<dbReference type="Proteomes" id="UP000658258">
    <property type="component" value="Unassembled WGS sequence"/>
</dbReference>
<keyword evidence="3" id="KW-1185">Reference proteome</keyword>
<reference evidence="3" key="1">
    <citation type="journal article" date="2019" name="Int. J. Syst. Evol. Microbiol.">
        <title>The Global Catalogue of Microorganisms (GCM) 10K type strain sequencing project: providing services to taxonomists for standard genome sequencing and annotation.</title>
        <authorList>
            <consortium name="The Broad Institute Genomics Platform"/>
            <consortium name="The Broad Institute Genome Sequencing Center for Infectious Disease"/>
            <person name="Wu L."/>
            <person name="Ma J."/>
        </authorList>
    </citation>
    <scope>NUCLEOTIDE SEQUENCE [LARGE SCALE GENOMIC DNA]</scope>
    <source>
        <strain evidence="3">CGMCC 1.15111</strain>
    </source>
</reference>
<feature type="signal peptide" evidence="1">
    <location>
        <begin position="1"/>
        <end position="25"/>
    </location>
</feature>
<comment type="caution">
    <text evidence="2">The sequence shown here is derived from an EMBL/GenBank/DDBJ whole genome shotgun (WGS) entry which is preliminary data.</text>
</comment>
<dbReference type="RefSeq" id="WP_189631002.1">
    <property type="nucleotide sequence ID" value="NZ_BNAG01000004.1"/>
</dbReference>
<evidence type="ECO:0000313" key="2">
    <source>
        <dbReference type="EMBL" id="GHE71216.1"/>
    </source>
</evidence>
<dbReference type="Pfam" id="PF19630">
    <property type="entry name" value="DUF6134"/>
    <property type="match status" value="1"/>
</dbReference>
<sequence>MRNKFHLAILSLLLTYCFAPSNLLAQQLIWEAFVDTHKIGELVAHREVNDENVKVRIEATFNTQVPADLHIGRLIETTYVNQILVESSASSNDYLSGNESAVQVVKKDEYYLVNTLKESFKLKHNELLGTDLLYFEEPERIREILSLFSGKLLMISSIGNHAYVLDEDGEQTTYLYQKGELSEITIVTKACTIQLRLKP</sequence>
<proteinExistence type="predicted"/>